<dbReference type="AlphaFoldDB" id="A0AAV7UCL1"/>
<dbReference type="EMBL" id="JANPWB010000005">
    <property type="protein sequence ID" value="KAJ1186165.1"/>
    <property type="molecule type" value="Genomic_DNA"/>
</dbReference>
<name>A0AAV7UCL1_PLEWA</name>
<protein>
    <submittedName>
        <fullName evidence="2">Uncharacterized protein</fullName>
    </submittedName>
</protein>
<proteinExistence type="predicted"/>
<dbReference type="Proteomes" id="UP001066276">
    <property type="component" value="Chromosome 3_1"/>
</dbReference>
<evidence type="ECO:0000313" key="2">
    <source>
        <dbReference type="EMBL" id="KAJ1186165.1"/>
    </source>
</evidence>
<organism evidence="2 3">
    <name type="scientific">Pleurodeles waltl</name>
    <name type="common">Iberian ribbed newt</name>
    <dbReference type="NCBI Taxonomy" id="8319"/>
    <lineage>
        <taxon>Eukaryota</taxon>
        <taxon>Metazoa</taxon>
        <taxon>Chordata</taxon>
        <taxon>Craniata</taxon>
        <taxon>Vertebrata</taxon>
        <taxon>Euteleostomi</taxon>
        <taxon>Amphibia</taxon>
        <taxon>Batrachia</taxon>
        <taxon>Caudata</taxon>
        <taxon>Salamandroidea</taxon>
        <taxon>Salamandridae</taxon>
        <taxon>Pleurodelinae</taxon>
        <taxon>Pleurodeles</taxon>
    </lineage>
</organism>
<evidence type="ECO:0000256" key="1">
    <source>
        <dbReference type="SAM" id="MobiDB-lite"/>
    </source>
</evidence>
<gene>
    <name evidence="2" type="ORF">NDU88_002948</name>
</gene>
<reference evidence="2" key="1">
    <citation type="journal article" date="2022" name="bioRxiv">
        <title>Sequencing and chromosome-scale assembly of the giantPleurodeles waltlgenome.</title>
        <authorList>
            <person name="Brown T."/>
            <person name="Elewa A."/>
            <person name="Iarovenko S."/>
            <person name="Subramanian E."/>
            <person name="Araus A.J."/>
            <person name="Petzold A."/>
            <person name="Susuki M."/>
            <person name="Suzuki K.-i.T."/>
            <person name="Hayashi T."/>
            <person name="Toyoda A."/>
            <person name="Oliveira C."/>
            <person name="Osipova E."/>
            <person name="Leigh N.D."/>
            <person name="Simon A."/>
            <person name="Yun M.H."/>
        </authorList>
    </citation>
    <scope>NUCLEOTIDE SEQUENCE</scope>
    <source>
        <strain evidence="2">20211129_DDA</strain>
        <tissue evidence="2">Liver</tissue>
    </source>
</reference>
<feature type="region of interest" description="Disordered" evidence="1">
    <location>
        <begin position="39"/>
        <end position="104"/>
    </location>
</feature>
<sequence length="189" mass="21682">MAELKKRCKEMGLTLEKEATKENSQIYFRVYEEFCRIQATTREGEGNDPEEEVDGKKEDKDEEGDGMAVGPKVQQVEGNLPTGVRPLQRGSVSSHSLSSEERRRADREIQLQLTKLKLEDAAAHLVLEEKKRLVSTGWDRLGLPERNVGVSNVKWDLLEKLRKALRDTFSVLYVLALLYCFRRMPGRFI</sequence>
<accession>A0AAV7UCL1</accession>
<comment type="caution">
    <text evidence="2">The sequence shown here is derived from an EMBL/GenBank/DDBJ whole genome shotgun (WGS) entry which is preliminary data.</text>
</comment>
<keyword evidence="3" id="KW-1185">Reference proteome</keyword>
<evidence type="ECO:0000313" key="3">
    <source>
        <dbReference type="Proteomes" id="UP001066276"/>
    </source>
</evidence>